<evidence type="ECO:0000256" key="9">
    <source>
        <dbReference type="ARBA" id="ARBA00023170"/>
    </source>
</evidence>
<keyword evidence="5" id="KW-0677">Repeat</keyword>
<dbReference type="GO" id="GO:0030224">
    <property type="term" value="P:monocyte differentiation"/>
    <property type="evidence" value="ECO:0000315"/>
    <property type="project" value="ZFIN"/>
</dbReference>
<dbReference type="CDD" id="cd00063">
    <property type="entry name" value="FN3"/>
    <property type="match status" value="2"/>
</dbReference>
<evidence type="ECO:0000256" key="6">
    <source>
        <dbReference type="ARBA" id="ARBA00022989"/>
    </source>
</evidence>
<reference evidence="18" key="4">
    <citation type="journal article" date="2011" name="Blood">
        <title>Characterization of the mononuclear phagocyte system in zebrafish.</title>
        <authorList>
            <person name="Wittamer V."/>
            <person name="Bertrand J.Y."/>
            <person name="Gutschow P.W."/>
            <person name="Traver D."/>
        </authorList>
    </citation>
    <scope>NUCLEOTIDE SEQUENCE</scope>
</reference>
<dbReference type="GO" id="GO:0140313">
    <property type="term" value="F:molecular sequestering activity"/>
    <property type="evidence" value="ECO:0000315"/>
    <property type="project" value="ZFIN"/>
</dbReference>
<reference evidence="18" key="9">
    <citation type="journal article" date="2023" name="J. Oral Microbiol.">
        <title>Fusobacterium nucleatum dissemination by neutrophils.</title>
        <authorList>
            <person name="Ellett F."/>
            <person name="Kacamak N.I."/>
            <person name="Alvarez C.R."/>
            <person name="Oliveira E.H.S."/>
            <person name="Hasturk H."/>
            <person name="Paster B.J."/>
            <person name="Kantarci A."/>
            <person name="Irimia D."/>
        </authorList>
    </citation>
    <scope>NUCLEOTIDE SEQUENCE</scope>
</reference>
<evidence type="ECO:0000313" key="16">
    <source>
        <dbReference type="EMBL" id="CAJ43387.2"/>
    </source>
</evidence>
<dbReference type="InterPro" id="IPR052672">
    <property type="entry name" value="Type1_Cytokine_Rcpt_Type2"/>
</dbReference>
<dbReference type="KEGG" id="dre:100134935"/>
<keyword evidence="11" id="KW-0393">Immunoglobulin domain</keyword>
<keyword evidence="10" id="KW-0325">Glycoprotein</keyword>
<evidence type="ECO:0000313" key="19">
    <source>
        <dbReference type="ZFIN" id="ZDB-GENE-080104-4"/>
    </source>
</evidence>
<evidence type="ECO:0000313" key="17">
    <source>
        <dbReference type="Proteomes" id="UP000000437"/>
    </source>
</evidence>
<dbReference type="GO" id="GO:0009897">
    <property type="term" value="C:external side of plasma membrane"/>
    <property type="evidence" value="ECO:0000318"/>
    <property type="project" value="GO_Central"/>
</dbReference>
<dbReference type="AlphaFoldDB" id="A8Y5W0"/>
<dbReference type="OrthoDB" id="9887129at2759"/>
<dbReference type="Gene3D" id="2.60.40.10">
    <property type="entry name" value="Immunoglobulins"/>
    <property type="match status" value="6"/>
</dbReference>
<dbReference type="SUPFAM" id="SSF48726">
    <property type="entry name" value="Immunoglobulin"/>
    <property type="match status" value="1"/>
</dbReference>
<dbReference type="InterPro" id="IPR003961">
    <property type="entry name" value="FN3_dom"/>
</dbReference>
<accession>A8Y5W0</accession>
<feature type="domain" description="Fibronectin type-III" evidence="15">
    <location>
        <begin position="511"/>
        <end position="603"/>
    </location>
</feature>
<dbReference type="GO" id="GO:0035162">
    <property type="term" value="P:embryonic hemopoiesis"/>
    <property type="evidence" value="ECO:0000315"/>
    <property type="project" value="ZFIN"/>
</dbReference>
<evidence type="ECO:0000259" key="15">
    <source>
        <dbReference type="PROSITE" id="PS50853"/>
    </source>
</evidence>
<dbReference type="PANTHER" id="PTHR48423:SF1">
    <property type="entry name" value="INTERLEUKIN-27 RECEPTOR SUBUNIT ALPHA"/>
    <property type="match status" value="1"/>
</dbReference>
<reference evidence="18" key="3">
    <citation type="journal article" date="2010" name="Blood">
        <title>Eosinophils in the zebrafish: prospective isolation, characterization, and eosinophilia induction by helminth determinants.</title>
        <authorList>
            <person name="Balla K.M."/>
            <person name="Lugo-Villarino G."/>
            <person name="Spitsbergen J.M."/>
            <person name="Stachura D.L."/>
            <person name="Hu Y."/>
            <person name="Banuelos K."/>
            <person name="Romo-Fewell O."/>
            <person name="Aroian R.V."/>
            <person name="Traver D."/>
        </authorList>
    </citation>
    <scope>NUCLEOTIDE SEQUENCE</scope>
</reference>
<evidence type="ECO:0000256" key="13">
    <source>
        <dbReference type="SAM" id="Phobius"/>
    </source>
</evidence>
<dbReference type="AGR" id="ZFIN:ZDB-GENE-080104-4"/>
<evidence type="ECO:0000313" key="18">
    <source>
        <dbReference type="RefSeq" id="NP_001106848.1"/>
    </source>
</evidence>
<keyword evidence="7 13" id="KW-0472">Membrane</keyword>
<protein>
    <submittedName>
        <fullName evidence="18">Granulocyte colony-stimulating factor receptor precursor</fullName>
    </submittedName>
    <submittedName>
        <fullName evidence="16">Granulocyte stimulating factor receptor</fullName>
    </submittedName>
</protein>
<dbReference type="InterPro" id="IPR003529">
    <property type="entry name" value="Hematopoietin_rcpt_Gp130_CS"/>
</dbReference>
<keyword evidence="3 13" id="KW-0812">Transmembrane</keyword>
<dbReference type="GO" id="GO:1901534">
    <property type="term" value="P:positive regulation of hematopoietic progenitor cell differentiation"/>
    <property type="evidence" value="ECO:0000315"/>
    <property type="project" value="ZFIN"/>
</dbReference>
<dbReference type="GO" id="GO:1901532">
    <property type="term" value="P:regulation of hematopoietic progenitor cell differentiation"/>
    <property type="evidence" value="ECO:0000316"/>
    <property type="project" value="ZFIN"/>
</dbReference>
<reference evidence="18" key="8">
    <citation type="journal article" date="2023" name="Int. J. Biol. Macromol.">
        <title>The evolution and immunomodulatory role of Zc3h12 proteins in zebrafish (Danio rerio).</title>
        <authorList>
            <person name="Yang S."/>
            <person name="Xu X."/>
            <person name="Zhang A."/>
            <person name="Wang Y."/>
            <person name="Ji G."/>
            <person name="Sun C."/>
            <person name="Li H."/>
        </authorList>
    </citation>
    <scope>NUCLEOTIDE SEQUENCE</scope>
</reference>
<dbReference type="SUPFAM" id="SSF49265">
    <property type="entry name" value="Fibronectin type III"/>
    <property type="match status" value="3"/>
</dbReference>
<dbReference type="InterPro" id="IPR010457">
    <property type="entry name" value="IgC2-like_lig-bd"/>
</dbReference>
<dbReference type="GO" id="GO:0030223">
    <property type="term" value="P:neutrophil differentiation"/>
    <property type="evidence" value="ECO:0000315"/>
    <property type="project" value="ZFIN"/>
</dbReference>
<reference evidence="18" key="10">
    <citation type="journal article" date="2023" name="PLoS Pathog.">
        <title>Hiding in the yolk: A unique feature of Legionella pneumophila infection of zebrafish.</title>
        <authorList>
            <person name="Viana F."/>
            <person name="Boucontet L."/>
            <person name="Laghi V."/>
            <person name="Schator D."/>
            <person name="Ibranosyan M."/>
            <person name="Jarraud S."/>
            <person name="Colucci-Guyon E."/>
            <person name="Buchrieser C."/>
        </authorList>
    </citation>
    <scope>NUCLEOTIDE SEQUENCE</scope>
</reference>
<dbReference type="PROSITE" id="PS01353">
    <property type="entry name" value="HEMATOPO_REC_L_F2"/>
    <property type="match status" value="1"/>
</dbReference>
<evidence type="ECO:0000256" key="10">
    <source>
        <dbReference type="ARBA" id="ARBA00023180"/>
    </source>
</evidence>
<reference evidence="16 18" key="2">
    <citation type="journal article" date="2009" name="Blood">
        <title>Zebrafish granulocyte colony-stimulating factor receptor signaling promotes myelopoiesis and myeloid cell migration.</title>
        <authorList>
            <person name="Liongue C."/>
            <person name="Hall C.J."/>
            <person name="O'Connell B.A."/>
            <person name="Crosier P."/>
            <person name="Ward A.C."/>
        </authorList>
    </citation>
    <scope>NUCLEOTIDE SEQUENCE</scope>
</reference>
<dbReference type="GO" id="GO:0008284">
    <property type="term" value="P:positive regulation of cell population proliferation"/>
    <property type="evidence" value="ECO:0000318"/>
    <property type="project" value="GO_Central"/>
</dbReference>
<dbReference type="InterPro" id="IPR036179">
    <property type="entry name" value="Ig-like_dom_sf"/>
</dbReference>
<reference evidence="16 18" key="1">
    <citation type="journal article" date="2007" name="BMC Evol. Biol.">
        <title>Evolution of Class I cytokine receptors.</title>
        <authorList>
            <person name="Liongue C."/>
            <person name="Ward A.C."/>
        </authorList>
    </citation>
    <scope>NUCLEOTIDE SEQUENCE</scope>
</reference>
<keyword evidence="17" id="KW-1185">Reference proteome</keyword>
<evidence type="ECO:0000256" key="7">
    <source>
        <dbReference type="ARBA" id="ARBA00023136"/>
    </source>
</evidence>
<name>A8Y5W0_DANRE</name>
<dbReference type="InterPro" id="IPR036116">
    <property type="entry name" value="FN3_sf"/>
</dbReference>
<dbReference type="Pfam" id="PF00041">
    <property type="entry name" value="fn3"/>
    <property type="match status" value="2"/>
</dbReference>
<gene>
    <name evidence="18 19" type="primary">csf3r</name>
    <name evidence="16 18" type="synonym">gcsfr</name>
</gene>
<evidence type="ECO:0000256" key="1">
    <source>
        <dbReference type="ARBA" id="ARBA00004479"/>
    </source>
</evidence>
<dbReference type="GO" id="GO:0004896">
    <property type="term" value="F:cytokine receptor activity"/>
    <property type="evidence" value="ECO:0000318"/>
    <property type="project" value="GO_Central"/>
</dbReference>
<dbReference type="GO" id="GO:0030225">
    <property type="term" value="P:macrophage differentiation"/>
    <property type="evidence" value="ECO:0000315"/>
    <property type="project" value="ZFIN"/>
</dbReference>
<feature type="region of interest" description="Disordered" evidence="12">
    <location>
        <begin position="751"/>
        <end position="771"/>
    </location>
</feature>
<feature type="domain" description="Fibronectin type-III" evidence="15">
    <location>
        <begin position="221"/>
        <end position="320"/>
    </location>
</feature>
<evidence type="ECO:0000256" key="5">
    <source>
        <dbReference type="ARBA" id="ARBA00022737"/>
    </source>
</evidence>
<keyword evidence="8" id="KW-1015">Disulfide bond</keyword>
<keyword evidence="9 16" id="KW-0675">Receptor</keyword>
<organism evidence="16">
    <name type="scientific">Danio rerio</name>
    <name type="common">Zebrafish</name>
    <name type="synonym">Brachydanio rerio</name>
    <dbReference type="NCBI Taxonomy" id="7955"/>
    <lineage>
        <taxon>Eukaryota</taxon>
        <taxon>Metazoa</taxon>
        <taxon>Chordata</taxon>
        <taxon>Craniata</taxon>
        <taxon>Vertebrata</taxon>
        <taxon>Euteleostomi</taxon>
        <taxon>Actinopterygii</taxon>
        <taxon>Neopterygii</taxon>
        <taxon>Teleostei</taxon>
        <taxon>Ostariophysi</taxon>
        <taxon>Cypriniformes</taxon>
        <taxon>Danionidae</taxon>
        <taxon>Danioninae</taxon>
        <taxon>Danio</taxon>
    </lineage>
</organism>
<dbReference type="PhylomeDB" id="A8Y5W0"/>
<comment type="similarity">
    <text evidence="2">Belongs to the type I cytokine receptor family. Type 2 subfamily.</text>
</comment>
<reference evidence="18" key="11">
    <citation type="journal article" date="2023" name="Proc. Natl. Acad. Sci. U.S.A.">
        <title>High fried food consumption impacts anxiety and depression due to lipid metabolism disturbance and neuroinflammation.</title>
        <authorList>
            <person name="Wang A."/>
            <person name="Wan X."/>
            <person name="Zhuang P."/>
            <person name="Jia W."/>
            <person name="Ao Y."/>
            <person name="Liu X."/>
            <person name="Tian Y."/>
            <person name="Zhu L."/>
            <person name="Huang Y."/>
            <person name="Yao J."/>
            <person name="Wang B."/>
            <person name="Wu Y."/>
            <person name="Xu Z."/>
            <person name="Wang J."/>
            <person name="Yao W."/>
            <person name="Jiao J."/>
            <person name="Zhang Y."/>
        </authorList>
    </citation>
    <scope>NUCLEOTIDE SEQUENCE</scope>
</reference>
<keyword evidence="4 14" id="KW-0732">Signal</keyword>
<dbReference type="InterPro" id="IPR013783">
    <property type="entry name" value="Ig-like_fold"/>
</dbReference>
<evidence type="ECO:0000256" key="14">
    <source>
        <dbReference type="SAM" id="SignalP"/>
    </source>
</evidence>
<dbReference type="GO" id="GO:0060216">
    <property type="term" value="P:definitive hemopoiesis"/>
    <property type="evidence" value="ECO:0000315"/>
    <property type="project" value="ZFIN"/>
</dbReference>
<feature type="chain" id="PRO_5044728755" evidence="14">
    <location>
        <begin position="23"/>
        <end position="810"/>
    </location>
</feature>
<dbReference type="EMBL" id="AM157796">
    <property type="protein sequence ID" value="CAJ43387.2"/>
    <property type="molecule type" value="mRNA"/>
</dbReference>
<dbReference type="CTD" id="1441"/>
<dbReference type="GO" id="GO:0001780">
    <property type="term" value="P:neutrophil homeostasis"/>
    <property type="evidence" value="ECO:0000315"/>
    <property type="project" value="ZFIN"/>
</dbReference>
<dbReference type="GO" id="GO:0030099">
    <property type="term" value="P:myeloid cell differentiation"/>
    <property type="evidence" value="ECO:0000315"/>
    <property type="project" value="ZFIN"/>
</dbReference>
<dbReference type="ZFIN" id="ZDB-GENE-080104-4">
    <property type="gene designation" value="csf3r"/>
</dbReference>
<sequence>MASVSLEIKLWMYIYVVIKVTGASSCGNVYTPAPVVLAGSPVSVSCSIEEDCPLTKGKVFYVQWRIDGQVVPRTYTYQESNMTYSVLIPRLQDTSASILCLVCVQEDCQIVDGVEVKTGNPPVPQNLSCALTLVKMPSLRCDWNPVQEIKNLPINYTLHVFRAKSQKVYAVPPGQHFYVVPRDAYGYFSELEISVTAANVLGNTTSDPLKLTPLNTVKFDPPSITRIEAHKYGCLKYSWSLSETQKWLQLTFIVQLRLKTVSNQPNKDLVYTSRQLQLNPIEVCSLLHWTDYRSTVRVKYYATSEWSEWSDPKTATTLNKAPAGRLDTWLKVNNQTAQLYWKPSQQFRANGQNLSYSVDSKDTKKRLCVTTETYCFFSLTKWDKKIFLRARNEVGFSDHNEVPVAVHRNKGLEPVSNFSVHPQSNTSLHVIWKSPAFSNVTSYVLEWRSLCGTTAAPLSFTLIHKNKSNTTLTGLEPSKPYEISIYPRYVKGIGRPVTVLAYSSETAPSDAPELNYEEISRSHLKFHWGQIPLEKRNGIIQGYRFYFWHNKNEIKEIMTTETSVEVKDLQPHTKYHALLSICTKGGCVNGSFSTLTTERLDGIEMVIFVIPACIGASLLVIIIVFTCFGKQERVKMCLWPIIPDPANSSIKRWTTTDSLQGLPAFKEDKDPVLVYLSHLSLLDMTEKEPFKSGYVKENQWPDDLNIHADTQSCDLELERESVPYATVLFSTPYQINSSNPPAYVRSESTQPLLAGDEPGSPPPPYENVPRGGAVSALNRFSAFSQSTQSEESDELWEEFPMLRSLEVNHI</sequence>
<dbReference type="Proteomes" id="UP000000437">
    <property type="component" value="Chromosome 16"/>
</dbReference>
<dbReference type="PROSITE" id="PS50853">
    <property type="entry name" value="FN3"/>
    <property type="match status" value="3"/>
</dbReference>
<evidence type="ECO:0000256" key="4">
    <source>
        <dbReference type="ARBA" id="ARBA00022729"/>
    </source>
</evidence>
<dbReference type="GO" id="GO:0043235">
    <property type="term" value="C:receptor complex"/>
    <property type="evidence" value="ECO:0000318"/>
    <property type="project" value="GO_Central"/>
</dbReference>
<evidence type="ECO:0000256" key="12">
    <source>
        <dbReference type="SAM" id="MobiDB-lite"/>
    </source>
</evidence>
<dbReference type="GO" id="GO:0030851">
    <property type="term" value="P:granulocyte differentiation"/>
    <property type="evidence" value="ECO:0000314"/>
    <property type="project" value="ZFIN"/>
</dbReference>
<evidence type="ECO:0000256" key="3">
    <source>
        <dbReference type="ARBA" id="ARBA00022692"/>
    </source>
</evidence>
<dbReference type="GeneID" id="100134935"/>
<dbReference type="SMART" id="SM00060">
    <property type="entry name" value="FN3"/>
    <property type="match status" value="3"/>
</dbReference>
<dbReference type="RefSeq" id="NP_001106848.1">
    <property type="nucleotide sequence ID" value="NM_001113377.1"/>
</dbReference>
<reference evidence="18" key="7">
    <citation type="journal article" date="2023" name="Front. Immunol.">
        <title>Socs3b regulates the development and function of innate immune cells in zebrafish.</title>
        <authorList>
            <person name="Sobah M.L."/>
            <person name="Scott A.C."/>
            <person name="Laird M."/>
            <person name="Koole C."/>
            <person name="Liongue C."/>
            <person name="Ward A.C."/>
        </authorList>
    </citation>
    <scope>NUCLEOTIDE SEQUENCE</scope>
</reference>
<evidence type="ECO:0000256" key="2">
    <source>
        <dbReference type="ARBA" id="ARBA00008921"/>
    </source>
</evidence>
<feature type="signal peptide" evidence="14">
    <location>
        <begin position="1"/>
        <end position="22"/>
    </location>
</feature>
<evidence type="ECO:0000256" key="8">
    <source>
        <dbReference type="ARBA" id="ARBA00023157"/>
    </source>
</evidence>
<dbReference type="GO" id="GO:0019221">
    <property type="term" value="P:cytokine-mediated signaling pathway"/>
    <property type="evidence" value="ECO:0000318"/>
    <property type="project" value="GO_Central"/>
</dbReference>
<reference evidence="18" key="5">
    <citation type="journal article" date="2011" name="Blood">
        <title>mpeg1 promoter transgenes direct macrophage-lineage expression in zebrafish.</title>
        <authorList>
            <person name="Ellett F."/>
            <person name="Pase L."/>
            <person name="Hayman J.W."/>
            <person name="Andrianopoulos A."/>
            <person name="Lieschke G.J."/>
        </authorList>
    </citation>
    <scope>NUCLEOTIDE SEQUENCE</scope>
</reference>
<comment type="subcellular location">
    <subcellularLocation>
        <location evidence="1">Membrane</location>
        <topology evidence="1">Single-pass type I membrane protein</topology>
    </subcellularLocation>
</comment>
<proteinExistence type="evidence at transcript level"/>
<keyword evidence="6 13" id="KW-1133">Transmembrane helix</keyword>
<reference evidence="17" key="6">
    <citation type="journal article" date="2013" name="Nature">
        <title>The zebrafish reference genome sequence and its relationship to the human genome.</title>
        <authorList>
            <consortium name="Genome Reference Consortium Zebrafish"/>
            <person name="Howe K."/>
            <person name="Clark M.D."/>
            <person name="Torroja C.F."/>
            <person name="Torrance J."/>
            <person name="Berthelot C."/>
            <person name="Muffato M."/>
            <person name="Collins J.E."/>
            <person name="Humphray S."/>
            <person name="McLaren K."/>
            <person name="Matthews L."/>
            <person name="McLaren S."/>
            <person name="Sealy I."/>
            <person name="Caccamo M."/>
            <person name="Churcher C."/>
            <person name="Scott C."/>
            <person name="Barrett J.C."/>
            <person name="Koch R."/>
            <person name="Rauch G.J."/>
            <person name="White S."/>
            <person name="Chow W."/>
            <person name="Kilian B."/>
            <person name="Quintais L.T."/>
            <person name="Guerra-Assuncao J.A."/>
            <person name="Zhou Y."/>
            <person name="Gu Y."/>
            <person name="Yen J."/>
            <person name="Vogel J.H."/>
            <person name="Eyre T."/>
            <person name="Redmond S."/>
            <person name="Banerjee R."/>
            <person name="Chi J."/>
            <person name="Fu B."/>
            <person name="Langley E."/>
            <person name="Maguire S.F."/>
            <person name="Laird G.K."/>
            <person name="Lloyd D."/>
            <person name="Kenyon E."/>
            <person name="Donaldson S."/>
            <person name="Sehra H."/>
            <person name="Almeida-King J."/>
            <person name="Loveland J."/>
            <person name="Trevanion S."/>
            <person name="Jones M."/>
            <person name="Quail M."/>
            <person name="Willey D."/>
            <person name="Hunt A."/>
            <person name="Burton J."/>
            <person name="Sims S."/>
            <person name="McLay K."/>
            <person name="Plumb B."/>
            <person name="Davis J."/>
            <person name="Clee C."/>
            <person name="Oliver K."/>
            <person name="Clark R."/>
            <person name="Riddle C."/>
            <person name="Elliot D."/>
            <person name="Eliott D."/>
            <person name="Threadgold G."/>
            <person name="Harden G."/>
            <person name="Ware D."/>
            <person name="Begum S."/>
            <person name="Mortimore B."/>
            <person name="Mortimer B."/>
            <person name="Kerry G."/>
            <person name="Heath P."/>
            <person name="Phillimore B."/>
            <person name="Tracey A."/>
            <person name="Corby N."/>
            <person name="Dunn M."/>
            <person name="Johnson C."/>
            <person name="Wood J."/>
            <person name="Clark S."/>
            <person name="Pelan S."/>
            <person name="Griffiths G."/>
            <person name="Smith M."/>
            <person name="Glithero R."/>
            <person name="Howden P."/>
            <person name="Barker N."/>
            <person name="Lloyd C."/>
            <person name="Stevens C."/>
            <person name="Harley J."/>
            <person name="Holt K."/>
            <person name="Panagiotidis G."/>
            <person name="Lovell J."/>
            <person name="Beasley H."/>
            <person name="Henderson C."/>
            <person name="Gordon D."/>
            <person name="Auger K."/>
            <person name="Wright D."/>
            <person name="Collins J."/>
            <person name="Raisen C."/>
            <person name="Dyer L."/>
            <person name="Leung K."/>
            <person name="Robertson L."/>
            <person name="Ambridge K."/>
            <person name="Leongamornlert D."/>
            <person name="McGuire S."/>
            <person name="Gilderthorp R."/>
            <person name="Griffiths C."/>
            <person name="Manthravadi D."/>
            <person name="Nichol S."/>
            <person name="Barker G."/>
            <person name="Whitehead S."/>
            <person name="Kay M."/>
            <person name="Brown J."/>
            <person name="Murnane C."/>
            <person name="Gray E."/>
            <person name="Humphries M."/>
            <person name="Sycamore N."/>
            <person name="Barker D."/>
            <person name="Saunders D."/>
            <person name="Wallis J."/>
            <person name="Babbage A."/>
            <person name="Hammond S."/>
            <person name="Mashreghi-Mohammadi M."/>
            <person name="Barr L."/>
            <person name="Martin S."/>
            <person name="Wray P."/>
            <person name="Ellington A."/>
            <person name="Matthews N."/>
            <person name="Ellwood M."/>
            <person name="Woodmansey R."/>
            <person name="Clark G."/>
            <person name="Cooper J."/>
            <person name="Cooper J."/>
            <person name="Tromans A."/>
            <person name="Grafham D."/>
            <person name="Skuce C."/>
            <person name="Pandian R."/>
            <person name="Andrews R."/>
            <person name="Harrison E."/>
            <person name="Kimberley A."/>
            <person name="Garnett J."/>
            <person name="Fosker N."/>
            <person name="Hall R."/>
            <person name="Garner P."/>
            <person name="Kelly D."/>
            <person name="Bird C."/>
            <person name="Palmer S."/>
            <person name="Gehring I."/>
            <person name="Berger A."/>
            <person name="Dooley C.M."/>
            <person name="Ersan-Urun Z."/>
            <person name="Eser C."/>
            <person name="Geiger H."/>
            <person name="Geisler M."/>
            <person name="Karotki L."/>
            <person name="Kirn A."/>
            <person name="Konantz J."/>
            <person name="Konantz M."/>
            <person name="Oberlander M."/>
            <person name="Rudolph-Geiger S."/>
            <person name="Teucke M."/>
            <person name="Lanz C."/>
            <person name="Raddatz G."/>
            <person name="Osoegawa K."/>
            <person name="Zhu B."/>
            <person name="Rapp A."/>
            <person name="Widaa S."/>
            <person name="Langford C."/>
            <person name="Yang F."/>
            <person name="Schuster S.C."/>
            <person name="Carter N.P."/>
            <person name="Harrow J."/>
            <person name="Ning Z."/>
            <person name="Herrero J."/>
            <person name="Searle S.M."/>
            <person name="Enright A."/>
            <person name="Geisler R."/>
            <person name="Plasterk R.H."/>
            <person name="Lee C."/>
            <person name="Westerfield M."/>
            <person name="de Jong P.J."/>
            <person name="Zon L.I."/>
            <person name="Postlethwait J.H."/>
            <person name="Nusslein-Volhard C."/>
            <person name="Hubbard T.J."/>
            <person name="Roest Crollius H."/>
            <person name="Rogers J."/>
            <person name="Stemple D.L."/>
        </authorList>
    </citation>
    <scope>NUCLEOTIDE SEQUENCE [LARGE SCALE GENOMIC DNA]</scope>
</reference>
<dbReference type="GO" id="GO:0045658">
    <property type="term" value="P:regulation of neutrophil differentiation"/>
    <property type="evidence" value="ECO:0000315"/>
    <property type="project" value="ZFIN"/>
</dbReference>
<dbReference type="Pfam" id="PF06328">
    <property type="entry name" value="Lep_receptor_Ig"/>
    <property type="match status" value="1"/>
</dbReference>
<evidence type="ECO:0000256" key="11">
    <source>
        <dbReference type="ARBA" id="ARBA00023319"/>
    </source>
</evidence>
<feature type="transmembrane region" description="Helical" evidence="13">
    <location>
        <begin position="605"/>
        <end position="628"/>
    </location>
</feature>
<reference evidence="18" key="12">
    <citation type="submission" date="2025-04" db="UniProtKB">
        <authorList>
            <consortium name="RefSeq"/>
        </authorList>
    </citation>
    <scope>IDENTIFICATION</scope>
</reference>
<dbReference type="GO" id="GO:0019955">
    <property type="term" value="F:cytokine binding"/>
    <property type="evidence" value="ECO:0000318"/>
    <property type="project" value="GO_Central"/>
</dbReference>
<feature type="domain" description="Fibronectin type-III" evidence="15">
    <location>
        <begin position="414"/>
        <end position="509"/>
    </location>
</feature>
<dbReference type="PANTHER" id="PTHR48423">
    <property type="entry name" value="INTERLEUKIN-27 RECEPTOR SUBUNIT ALPHA"/>
    <property type="match status" value="1"/>
</dbReference>
<feature type="chain" id="PRO_5043058202" evidence="18">
    <location>
        <begin position="24"/>
        <end position="810"/>
    </location>
</feature>